<dbReference type="PANTHER" id="PTHR43166">
    <property type="entry name" value="AMINO ACID IMPORT ATP-BINDING PROTEIN"/>
    <property type="match status" value="1"/>
</dbReference>
<reference evidence="12 13" key="1">
    <citation type="journal article" date="2014" name="Genome Biol. Evol.">
        <title>Acetic acid bacteria genomes reveal functional traits for adaptation to life in insect guts.</title>
        <authorList>
            <person name="Chouaia B."/>
            <person name="Gaiarsa S."/>
            <person name="Crotti E."/>
            <person name="Comandatore F."/>
            <person name="Degli Esposti M."/>
            <person name="Ricci I."/>
            <person name="Alma A."/>
            <person name="Favia G."/>
            <person name="Bandi C."/>
            <person name="Daffonchio D."/>
        </authorList>
    </citation>
    <scope>NUCLEOTIDE SEQUENCE [LARGE SCALE GENOMIC DNA]</scope>
    <source>
        <strain evidence="12 13">SF2.1</strain>
    </source>
</reference>
<dbReference type="AlphaFoldDB" id="A0A060QCK6"/>
<evidence type="ECO:0000313" key="12">
    <source>
        <dbReference type="EMBL" id="CDG38869.1"/>
    </source>
</evidence>
<evidence type="ECO:0000256" key="8">
    <source>
        <dbReference type="ARBA" id="ARBA00022967"/>
    </source>
</evidence>
<dbReference type="SUPFAM" id="SSF52540">
    <property type="entry name" value="P-loop containing nucleoside triphosphate hydrolases"/>
    <property type="match status" value="1"/>
</dbReference>
<accession>A0A060QCK6</accession>
<dbReference type="GO" id="GO:0006865">
    <property type="term" value="P:amino acid transport"/>
    <property type="evidence" value="ECO:0007669"/>
    <property type="project" value="UniProtKB-KW"/>
</dbReference>
<evidence type="ECO:0000259" key="11">
    <source>
        <dbReference type="PROSITE" id="PS50893"/>
    </source>
</evidence>
<dbReference type="InterPro" id="IPR050086">
    <property type="entry name" value="MetN_ABC_transporter-like"/>
</dbReference>
<reference evidence="12 13" key="2">
    <citation type="journal article" date="2014" name="PLoS ONE">
        <title>Evolution of mitochondria reconstructed from the energy metabolism of living bacteria.</title>
        <authorList>
            <person name="Degli Esposti M."/>
            <person name="Chouaia B."/>
            <person name="Comandatore F."/>
            <person name="Crotti E."/>
            <person name="Sassera D."/>
            <person name="Lievens P.M."/>
            <person name="Daffonchio D."/>
            <person name="Bandi C."/>
        </authorList>
    </citation>
    <scope>NUCLEOTIDE SEQUENCE [LARGE SCALE GENOMIC DNA]</scope>
    <source>
        <strain evidence="12 13">SF2.1</strain>
    </source>
</reference>
<dbReference type="RefSeq" id="WP_023978781.1">
    <property type="nucleotide sequence ID" value="NZ_CBLX010000004.1"/>
</dbReference>
<evidence type="ECO:0000313" key="13">
    <source>
        <dbReference type="Proteomes" id="UP000027583"/>
    </source>
</evidence>
<dbReference type="FunFam" id="3.40.50.300:FF:000056">
    <property type="entry name" value="Cell division ATP-binding protein FtsE"/>
    <property type="match status" value="1"/>
</dbReference>
<comment type="caution">
    <text evidence="12">The sequence shown here is derived from an EMBL/GenBank/DDBJ whole genome shotgun (WGS) entry which is preliminary data.</text>
</comment>
<dbReference type="GO" id="GO:0016887">
    <property type="term" value="F:ATP hydrolysis activity"/>
    <property type="evidence" value="ECO:0007669"/>
    <property type="project" value="InterPro"/>
</dbReference>
<evidence type="ECO:0000256" key="10">
    <source>
        <dbReference type="ARBA" id="ARBA00023136"/>
    </source>
</evidence>
<organism evidence="12 13">
    <name type="scientific">Asaia bogorensis</name>
    <dbReference type="NCBI Taxonomy" id="91915"/>
    <lineage>
        <taxon>Bacteria</taxon>
        <taxon>Pseudomonadati</taxon>
        <taxon>Pseudomonadota</taxon>
        <taxon>Alphaproteobacteria</taxon>
        <taxon>Acetobacterales</taxon>
        <taxon>Acetobacteraceae</taxon>
        <taxon>Asaia</taxon>
    </lineage>
</organism>
<evidence type="ECO:0000256" key="3">
    <source>
        <dbReference type="ARBA" id="ARBA00020019"/>
    </source>
</evidence>
<dbReference type="PROSITE" id="PS00211">
    <property type="entry name" value="ABC_TRANSPORTER_1"/>
    <property type="match status" value="1"/>
</dbReference>
<dbReference type="InterPro" id="IPR027417">
    <property type="entry name" value="P-loop_NTPase"/>
</dbReference>
<dbReference type="Pfam" id="PF00005">
    <property type="entry name" value="ABC_tran"/>
    <property type="match status" value="1"/>
</dbReference>
<dbReference type="Gene3D" id="3.40.50.300">
    <property type="entry name" value="P-loop containing nucleotide triphosphate hydrolases"/>
    <property type="match status" value="1"/>
</dbReference>
<gene>
    <name evidence="12" type="ORF">ASAP_0824</name>
</gene>
<evidence type="ECO:0000256" key="4">
    <source>
        <dbReference type="ARBA" id="ARBA00022448"/>
    </source>
</evidence>
<evidence type="ECO:0000256" key="2">
    <source>
        <dbReference type="ARBA" id="ARBA00005417"/>
    </source>
</evidence>
<dbReference type="GO" id="GO:0005886">
    <property type="term" value="C:plasma membrane"/>
    <property type="evidence" value="ECO:0007669"/>
    <property type="project" value="UniProtKB-ARBA"/>
</dbReference>
<keyword evidence="5" id="KW-1003">Cell membrane</keyword>
<dbReference type="PANTHER" id="PTHR43166:SF30">
    <property type="entry name" value="METHIONINE IMPORT ATP-BINDING PROTEIN METN"/>
    <property type="match status" value="1"/>
</dbReference>
<proteinExistence type="inferred from homology"/>
<protein>
    <recommendedName>
        <fullName evidence="3">Cell division ATP-binding protein FtsE</fullName>
    </recommendedName>
</protein>
<keyword evidence="10" id="KW-0472">Membrane</keyword>
<keyword evidence="6" id="KW-0547">Nucleotide-binding</keyword>
<evidence type="ECO:0000256" key="9">
    <source>
        <dbReference type="ARBA" id="ARBA00022970"/>
    </source>
</evidence>
<evidence type="ECO:0000256" key="6">
    <source>
        <dbReference type="ARBA" id="ARBA00022741"/>
    </source>
</evidence>
<evidence type="ECO:0000256" key="5">
    <source>
        <dbReference type="ARBA" id="ARBA00022475"/>
    </source>
</evidence>
<name>A0A060QCK6_9PROT</name>
<dbReference type="GO" id="GO:0005524">
    <property type="term" value="F:ATP binding"/>
    <property type="evidence" value="ECO:0007669"/>
    <property type="project" value="UniProtKB-KW"/>
</dbReference>
<feature type="domain" description="ABC transporter" evidence="11">
    <location>
        <begin position="1"/>
        <end position="239"/>
    </location>
</feature>
<comment type="similarity">
    <text evidence="2">Belongs to the ABC transporter superfamily.</text>
</comment>
<dbReference type="PROSITE" id="PS50893">
    <property type="entry name" value="ABC_TRANSPORTER_2"/>
    <property type="match status" value="1"/>
</dbReference>
<keyword evidence="8" id="KW-1278">Translocase</keyword>
<dbReference type="InterPro" id="IPR017871">
    <property type="entry name" value="ABC_transporter-like_CS"/>
</dbReference>
<dbReference type="Gene3D" id="3.30.70.260">
    <property type="match status" value="1"/>
</dbReference>
<dbReference type="SUPFAM" id="SSF55021">
    <property type="entry name" value="ACT-like"/>
    <property type="match status" value="1"/>
</dbReference>
<evidence type="ECO:0000256" key="7">
    <source>
        <dbReference type="ARBA" id="ARBA00022840"/>
    </source>
</evidence>
<keyword evidence="4" id="KW-0813">Transport</keyword>
<dbReference type="Proteomes" id="UP000027583">
    <property type="component" value="Unassembled WGS sequence"/>
</dbReference>
<dbReference type="InterPro" id="IPR003439">
    <property type="entry name" value="ABC_transporter-like_ATP-bd"/>
</dbReference>
<dbReference type="InterPro" id="IPR045865">
    <property type="entry name" value="ACT-like_dom_sf"/>
</dbReference>
<dbReference type="SMART" id="SM00382">
    <property type="entry name" value="AAA"/>
    <property type="match status" value="1"/>
</dbReference>
<evidence type="ECO:0000256" key="1">
    <source>
        <dbReference type="ARBA" id="ARBA00002579"/>
    </source>
</evidence>
<dbReference type="eggNOG" id="COG1135">
    <property type="taxonomic scope" value="Bacteria"/>
</dbReference>
<comment type="function">
    <text evidence="1">Part of the ABC transporter FtsEX involved in cellular division. Important for assembly or stability of the septal ring.</text>
</comment>
<sequence>MTLLDVSGLSCRFGTQTALSDISFQVDKGEIIGVIGSSGAGKSTLLRCLCALERPSEGRILLDGADLAALPERDLVAVRRKVGLVFQHFNLLDSRDAAGNIALPLEIAGWPRARIAPRVAELLTLVGLEGHGHKRPSELSGGQKQRVGIARALANSPSLLLCDEATSALDPHTTSSILELLAQINRDLGLTIILITHEMDVVRRFAHRVLVLDHGSLIENGTMATLLRDSRGDERLERLLADIRPTLPAYVREKLSPDPRPGDRTLLRVVLGAEAACTAFLSELTRRFDQDITLVQGGALDCGGEPLTDMILALSAPLSPSLSLYLDQQAHVTEILGYVPADR</sequence>
<keyword evidence="7 12" id="KW-0067">ATP-binding</keyword>
<keyword evidence="9" id="KW-0029">Amino-acid transport</keyword>
<dbReference type="InterPro" id="IPR003593">
    <property type="entry name" value="AAA+_ATPase"/>
</dbReference>
<dbReference type="EMBL" id="CBLX010000004">
    <property type="protein sequence ID" value="CDG38869.1"/>
    <property type="molecule type" value="Genomic_DNA"/>
</dbReference>